<gene>
    <name evidence="2" type="ORF">DARMORV10_A06P46640.1</name>
    <name evidence="1" type="ORF">DARMORV10_A09P41360.1</name>
</gene>
<dbReference type="EMBL" id="HG994363">
    <property type="protein sequence ID" value="CAF2045942.1"/>
    <property type="molecule type" value="Genomic_DNA"/>
</dbReference>
<protein>
    <submittedName>
        <fullName evidence="2">(rape) hypothetical protein</fullName>
    </submittedName>
</protein>
<dbReference type="Proteomes" id="UP001295469">
    <property type="component" value="Chromosome A06"/>
</dbReference>
<sequence length="49" mass="5796">WLLRFLKRLQTFCSLVKGLFRDRKISEALLLLDFVSHMVCPLSLFLNLT</sequence>
<name>A0A816SUK6_BRANA</name>
<dbReference type="Proteomes" id="UP001295469">
    <property type="component" value="Chromosome A09"/>
</dbReference>
<dbReference type="AlphaFoldDB" id="A0A816SUK6"/>
<evidence type="ECO:0000313" key="2">
    <source>
        <dbReference type="EMBL" id="CAF2091348.1"/>
    </source>
</evidence>
<reference evidence="2" key="1">
    <citation type="submission" date="2021-01" db="EMBL/GenBank/DDBJ databases">
        <authorList>
            <consortium name="Genoscope - CEA"/>
            <person name="William W."/>
        </authorList>
    </citation>
    <scope>NUCLEOTIDE SEQUENCE</scope>
</reference>
<feature type="non-terminal residue" evidence="2">
    <location>
        <position position="1"/>
    </location>
</feature>
<proteinExistence type="predicted"/>
<evidence type="ECO:0000313" key="1">
    <source>
        <dbReference type="EMBL" id="CAF2045942.1"/>
    </source>
</evidence>
<organism evidence="2">
    <name type="scientific">Brassica napus</name>
    <name type="common">Rape</name>
    <dbReference type="NCBI Taxonomy" id="3708"/>
    <lineage>
        <taxon>Eukaryota</taxon>
        <taxon>Viridiplantae</taxon>
        <taxon>Streptophyta</taxon>
        <taxon>Embryophyta</taxon>
        <taxon>Tracheophyta</taxon>
        <taxon>Spermatophyta</taxon>
        <taxon>Magnoliopsida</taxon>
        <taxon>eudicotyledons</taxon>
        <taxon>Gunneridae</taxon>
        <taxon>Pentapetalae</taxon>
        <taxon>rosids</taxon>
        <taxon>malvids</taxon>
        <taxon>Brassicales</taxon>
        <taxon>Brassicaceae</taxon>
        <taxon>Brassiceae</taxon>
        <taxon>Brassica</taxon>
    </lineage>
</organism>
<dbReference type="EMBL" id="HG994360">
    <property type="protein sequence ID" value="CAF2091348.1"/>
    <property type="molecule type" value="Genomic_DNA"/>
</dbReference>
<accession>A0A816SUK6</accession>
<feature type="non-terminal residue" evidence="2">
    <location>
        <position position="49"/>
    </location>
</feature>